<keyword evidence="1" id="KW-0732">Signal</keyword>
<comment type="caution">
    <text evidence="2">The sequence shown here is derived from an EMBL/GenBank/DDBJ whole genome shotgun (WGS) entry which is preliminary data.</text>
</comment>
<dbReference type="OrthoDB" id="8019541at2"/>
<name>A0A2V3U8Z0_9HYPH</name>
<dbReference type="AlphaFoldDB" id="A0A2V3U8Z0"/>
<organism evidence="2 3">
    <name type="scientific">Chelatococcus asaccharovorans</name>
    <dbReference type="NCBI Taxonomy" id="28210"/>
    <lineage>
        <taxon>Bacteria</taxon>
        <taxon>Pseudomonadati</taxon>
        <taxon>Pseudomonadota</taxon>
        <taxon>Alphaproteobacteria</taxon>
        <taxon>Hyphomicrobiales</taxon>
        <taxon>Chelatococcaceae</taxon>
        <taxon>Chelatococcus</taxon>
    </lineage>
</organism>
<evidence type="ECO:0000256" key="1">
    <source>
        <dbReference type="SAM" id="SignalP"/>
    </source>
</evidence>
<proteinExistence type="predicted"/>
<reference evidence="2 3" key="1">
    <citation type="submission" date="2018-05" db="EMBL/GenBank/DDBJ databases">
        <title>Genomic Encyclopedia of Type Strains, Phase IV (KMG-IV): sequencing the most valuable type-strain genomes for metagenomic binning, comparative biology and taxonomic classification.</title>
        <authorList>
            <person name="Goeker M."/>
        </authorList>
    </citation>
    <scope>NUCLEOTIDE SEQUENCE [LARGE SCALE GENOMIC DNA]</scope>
    <source>
        <strain evidence="2 3">DSM 6462</strain>
    </source>
</reference>
<feature type="chain" id="PRO_5041067777" evidence="1">
    <location>
        <begin position="26"/>
        <end position="104"/>
    </location>
</feature>
<feature type="signal peptide" evidence="1">
    <location>
        <begin position="1"/>
        <end position="25"/>
    </location>
</feature>
<dbReference type="EMBL" id="QJJK01000005">
    <property type="protein sequence ID" value="PXW58784.1"/>
    <property type="molecule type" value="Genomic_DNA"/>
</dbReference>
<sequence>MRSQALVLTAITLAAGLVVSAAAEAQNRQPRTIRVQPRSFLDPGTVVPVGSLSGYVTAGSILRAPAPTMAAQPQYEALPPRIGAGRNPFPKVYLTPPLADPAAR</sequence>
<dbReference type="Proteomes" id="UP000248021">
    <property type="component" value="Unassembled WGS sequence"/>
</dbReference>
<gene>
    <name evidence="2" type="ORF">C7450_105132</name>
</gene>
<protein>
    <submittedName>
        <fullName evidence="2">Uncharacterized protein</fullName>
    </submittedName>
</protein>
<evidence type="ECO:0000313" key="2">
    <source>
        <dbReference type="EMBL" id="PXW58784.1"/>
    </source>
</evidence>
<dbReference type="RefSeq" id="WP_110374866.1">
    <property type="nucleotide sequence ID" value="NZ_CAKNFM010000006.1"/>
</dbReference>
<accession>A0A2V3U8Z0</accession>
<evidence type="ECO:0000313" key="3">
    <source>
        <dbReference type="Proteomes" id="UP000248021"/>
    </source>
</evidence>
<keyword evidence="3" id="KW-1185">Reference proteome</keyword>